<dbReference type="PANTHER" id="PTHR40788:SF1">
    <property type="entry name" value="IPA PROTEIN"/>
    <property type="match status" value="1"/>
</dbReference>
<accession>A0AAN6YZS2</accession>
<dbReference type="AlphaFoldDB" id="A0AAN6YZS2"/>
<dbReference type="RefSeq" id="XP_062643495.1">
    <property type="nucleotide sequence ID" value="XM_062791484.1"/>
</dbReference>
<dbReference type="EMBL" id="MU853245">
    <property type="protein sequence ID" value="KAK4119722.1"/>
    <property type="molecule type" value="Genomic_DNA"/>
</dbReference>
<sequence length="209" mass="23515">MTDGHMVIRPAGLRATFSPLVKPTASEKHKKHEAATEMLWQSFDATERTACLRASAVEGVVLRHPTDVSLGEVYKFIPECNPRDIADSELDFLLNLKWNRANTSLFQQYCEGDRGGPAHQGLRRIQTFDKCFALFLDENQYGQPFRMRDDMNEVTAPLMPAVPAGLCVPQSRGELILLGQFYPTQCLVILIDDILDESSRTRANKGIFK</sequence>
<dbReference type="Proteomes" id="UP001302602">
    <property type="component" value="Unassembled WGS sequence"/>
</dbReference>
<evidence type="ECO:0000313" key="1">
    <source>
        <dbReference type="EMBL" id="KAK4119722.1"/>
    </source>
</evidence>
<dbReference type="GeneID" id="87828253"/>
<name>A0AAN6YZS2_9PEZI</name>
<comment type="caution">
    <text evidence="1">The sequence shown here is derived from an EMBL/GenBank/DDBJ whole genome shotgun (WGS) entry which is preliminary data.</text>
</comment>
<dbReference type="PANTHER" id="PTHR40788">
    <property type="entry name" value="CLR5 DOMAIN-CONTAINING PROTEIN-RELATED"/>
    <property type="match status" value="1"/>
</dbReference>
<evidence type="ECO:0000313" key="2">
    <source>
        <dbReference type="Proteomes" id="UP001302602"/>
    </source>
</evidence>
<gene>
    <name evidence="1" type="ORF">N657DRAFT_637074</name>
</gene>
<reference evidence="1" key="2">
    <citation type="submission" date="2023-05" db="EMBL/GenBank/DDBJ databases">
        <authorList>
            <consortium name="Lawrence Berkeley National Laboratory"/>
            <person name="Steindorff A."/>
            <person name="Hensen N."/>
            <person name="Bonometti L."/>
            <person name="Westerberg I."/>
            <person name="Brannstrom I.O."/>
            <person name="Guillou S."/>
            <person name="Cros-Aarteil S."/>
            <person name="Calhoun S."/>
            <person name="Haridas S."/>
            <person name="Kuo A."/>
            <person name="Mondo S."/>
            <person name="Pangilinan J."/>
            <person name="Riley R."/>
            <person name="Labutti K."/>
            <person name="Andreopoulos B."/>
            <person name="Lipzen A."/>
            <person name="Chen C."/>
            <person name="Yanf M."/>
            <person name="Daum C."/>
            <person name="Ng V."/>
            <person name="Clum A."/>
            <person name="Ohm R."/>
            <person name="Martin F."/>
            <person name="Silar P."/>
            <person name="Natvig D."/>
            <person name="Lalanne C."/>
            <person name="Gautier V."/>
            <person name="Ament-Velasquez S.L."/>
            <person name="Kruys A."/>
            <person name="Hutchinson M.I."/>
            <person name="Powell A.J."/>
            <person name="Barry K."/>
            <person name="Miller A.N."/>
            <person name="Grigoriev I.V."/>
            <person name="Debuchy R."/>
            <person name="Gladieux P."/>
            <person name="Thoren M.H."/>
            <person name="Johannesson H."/>
        </authorList>
    </citation>
    <scope>NUCLEOTIDE SEQUENCE</scope>
    <source>
        <strain evidence="1">CBS 731.68</strain>
    </source>
</reference>
<keyword evidence="2" id="KW-1185">Reference proteome</keyword>
<protein>
    <submittedName>
        <fullName evidence="1">Uncharacterized protein</fullName>
    </submittedName>
</protein>
<proteinExistence type="predicted"/>
<reference evidence="1" key="1">
    <citation type="journal article" date="2023" name="Mol. Phylogenet. Evol.">
        <title>Genome-scale phylogeny and comparative genomics of the fungal order Sordariales.</title>
        <authorList>
            <person name="Hensen N."/>
            <person name="Bonometti L."/>
            <person name="Westerberg I."/>
            <person name="Brannstrom I.O."/>
            <person name="Guillou S."/>
            <person name="Cros-Aarteil S."/>
            <person name="Calhoun S."/>
            <person name="Haridas S."/>
            <person name="Kuo A."/>
            <person name="Mondo S."/>
            <person name="Pangilinan J."/>
            <person name="Riley R."/>
            <person name="LaButti K."/>
            <person name="Andreopoulos B."/>
            <person name="Lipzen A."/>
            <person name="Chen C."/>
            <person name="Yan M."/>
            <person name="Daum C."/>
            <person name="Ng V."/>
            <person name="Clum A."/>
            <person name="Steindorff A."/>
            <person name="Ohm R.A."/>
            <person name="Martin F."/>
            <person name="Silar P."/>
            <person name="Natvig D.O."/>
            <person name="Lalanne C."/>
            <person name="Gautier V."/>
            <person name="Ament-Velasquez S.L."/>
            <person name="Kruys A."/>
            <person name="Hutchinson M.I."/>
            <person name="Powell A.J."/>
            <person name="Barry K."/>
            <person name="Miller A.N."/>
            <person name="Grigoriev I.V."/>
            <person name="Debuchy R."/>
            <person name="Gladieux P."/>
            <person name="Hiltunen Thoren M."/>
            <person name="Johannesson H."/>
        </authorList>
    </citation>
    <scope>NUCLEOTIDE SEQUENCE</scope>
    <source>
        <strain evidence="1">CBS 731.68</strain>
    </source>
</reference>
<organism evidence="1 2">
    <name type="scientific">Parathielavia appendiculata</name>
    <dbReference type="NCBI Taxonomy" id="2587402"/>
    <lineage>
        <taxon>Eukaryota</taxon>
        <taxon>Fungi</taxon>
        <taxon>Dikarya</taxon>
        <taxon>Ascomycota</taxon>
        <taxon>Pezizomycotina</taxon>
        <taxon>Sordariomycetes</taxon>
        <taxon>Sordariomycetidae</taxon>
        <taxon>Sordariales</taxon>
        <taxon>Chaetomiaceae</taxon>
        <taxon>Parathielavia</taxon>
    </lineage>
</organism>